<dbReference type="PROSITE" id="PS50983">
    <property type="entry name" value="FE_B12_PBP"/>
    <property type="match status" value="1"/>
</dbReference>
<dbReference type="PANTHER" id="PTHR30532:SF26">
    <property type="entry name" value="IRON(3+)-HYDROXAMATE-BINDING PROTEIN FHUD"/>
    <property type="match status" value="1"/>
</dbReference>
<dbReference type="InterPro" id="IPR018060">
    <property type="entry name" value="HTH_AraC"/>
</dbReference>
<keyword evidence="5" id="KW-0805">Transcription regulation</keyword>
<evidence type="ECO:0000256" key="2">
    <source>
        <dbReference type="ARBA" id="ARBA00008814"/>
    </source>
</evidence>
<feature type="domain" description="Fe/B12 periplasmic-binding" evidence="10">
    <location>
        <begin position="399"/>
        <end position="652"/>
    </location>
</feature>
<evidence type="ECO:0000256" key="7">
    <source>
        <dbReference type="ARBA" id="ARBA00023163"/>
    </source>
</evidence>
<evidence type="ECO:0000259" key="10">
    <source>
        <dbReference type="PROSITE" id="PS50983"/>
    </source>
</evidence>
<dbReference type="Gene3D" id="1.10.10.60">
    <property type="entry name" value="Homeodomain-like"/>
    <property type="match status" value="2"/>
</dbReference>
<evidence type="ECO:0000313" key="12">
    <source>
        <dbReference type="Proteomes" id="UP001596378"/>
    </source>
</evidence>
<comment type="similarity">
    <text evidence="2">Belongs to the bacterial solute-binding protein 8 family.</text>
</comment>
<evidence type="ECO:0000259" key="9">
    <source>
        <dbReference type="PROSITE" id="PS01124"/>
    </source>
</evidence>
<comment type="caution">
    <text evidence="11">The sequence shown here is derived from an EMBL/GenBank/DDBJ whole genome shotgun (WGS) entry which is preliminary data.</text>
</comment>
<dbReference type="SMART" id="SM00342">
    <property type="entry name" value="HTH_ARAC"/>
    <property type="match status" value="1"/>
</dbReference>
<dbReference type="InterPro" id="IPR009057">
    <property type="entry name" value="Homeodomain-like_sf"/>
</dbReference>
<dbReference type="PROSITE" id="PS01124">
    <property type="entry name" value="HTH_ARAC_FAMILY_2"/>
    <property type="match status" value="1"/>
</dbReference>
<dbReference type="PANTHER" id="PTHR30532">
    <property type="entry name" value="IRON III DICITRATE-BINDING PERIPLASMIC PROTEIN"/>
    <property type="match status" value="1"/>
</dbReference>
<proteinExistence type="inferred from homology"/>
<name>A0ABW2F5J5_9BACL</name>
<feature type="domain" description="HTH araC/xylS-type" evidence="9">
    <location>
        <begin position="177"/>
        <end position="275"/>
    </location>
</feature>
<dbReference type="InterPro" id="IPR051313">
    <property type="entry name" value="Bact_iron-sidero_bind"/>
</dbReference>
<evidence type="ECO:0000256" key="3">
    <source>
        <dbReference type="ARBA" id="ARBA00022448"/>
    </source>
</evidence>
<keyword evidence="12" id="KW-1185">Reference proteome</keyword>
<comment type="subcellular location">
    <subcellularLocation>
        <location evidence="1">Cell envelope</location>
    </subcellularLocation>
</comment>
<dbReference type="InterPro" id="IPR018062">
    <property type="entry name" value="HTH_AraC-typ_CS"/>
</dbReference>
<evidence type="ECO:0000256" key="5">
    <source>
        <dbReference type="ARBA" id="ARBA00023015"/>
    </source>
</evidence>
<keyword evidence="6" id="KW-0238">DNA-binding</keyword>
<evidence type="ECO:0000256" key="4">
    <source>
        <dbReference type="ARBA" id="ARBA00022729"/>
    </source>
</evidence>
<evidence type="ECO:0000256" key="8">
    <source>
        <dbReference type="SAM" id="MobiDB-lite"/>
    </source>
</evidence>
<dbReference type="SUPFAM" id="SSF53807">
    <property type="entry name" value="Helical backbone' metal receptor"/>
    <property type="match status" value="1"/>
</dbReference>
<dbReference type="PRINTS" id="PR00032">
    <property type="entry name" value="HTHARAC"/>
</dbReference>
<reference evidence="12" key="1">
    <citation type="journal article" date="2019" name="Int. J. Syst. Evol. Microbiol.">
        <title>The Global Catalogue of Microorganisms (GCM) 10K type strain sequencing project: providing services to taxonomists for standard genome sequencing and annotation.</title>
        <authorList>
            <consortium name="The Broad Institute Genomics Platform"/>
            <consortium name="The Broad Institute Genome Sequencing Center for Infectious Disease"/>
            <person name="Wu L."/>
            <person name="Ma J."/>
        </authorList>
    </citation>
    <scope>NUCLEOTIDE SEQUENCE [LARGE SCALE GENOMIC DNA]</scope>
    <source>
        <strain evidence="12">KCTC 12907</strain>
    </source>
</reference>
<dbReference type="Gene3D" id="3.40.50.1980">
    <property type="entry name" value="Nitrogenase molybdenum iron protein domain"/>
    <property type="match status" value="2"/>
</dbReference>
<dbReference type="RefSeq" id="WP_378050563.1">
    <property type="nucleotide sequence ID" value="NZ_JBHMDN010000028.1"/>
</dbReference>
<accession>A0ABW2F5J5</accession>
<dbReference type="PROSITE" id="PS00041">
    <property type="entry name" value="HTH_ARAC_FAMILY_1"/>
    <property type="match status" value="1"/>
</dbReference>
<dbReference type="Pfam" id="PF01497">
    <property type="entry name" value="Peripla_BP_2"/>
    <property type="match status" value="1"/>
</dbReference>
<dbReference type="Proteomes" id="UP001596378">
    <property type="component" value="Unassembled WGS sequence"/>
</dbReference>
<sequence length="652" mass="73172">MNWDDHIELWHRANVRILDIRRKTMRFGETLRAYRLPASGFLYTTRGGARIGLDGTEYLTERFHILHGGKGMCLDIEPLGELLEYDLILYKATLPDPHRREIQSLLERENPFSIQYGFVPGHPLVLYDRVKQMELYWRQSAALEKLQARGILYQFIYELLRQLQAQNISAVKPDIVSQVRRYIDERYTDPLTLDDLAQLFNYSARNLSRLFKQRTGYSLIDYTIRLRMDQAQAMLVGTEAAIQEIAEQVGYKDRMYFNRIFKKHVGISPGRYRESGQSRTDRPIPLSRSSIVPAAALRYTRTDNHYQYKRSREGELSMYRSAKPSLAAVMLLCVALLLGACQTASTNGGSQTPANSISGPTAAENGSAQTQNGSVVNGTETVTYAAVNGEVQIPKNPQRIVAVAGAYVGHLLALGIQPVGAGGEAFDNNYINGQLGEVENIGEDASLEKILELEPDLIIVWNEPEYIANLSKIAPTVAIDYGTPVREQMREFGKMTGREAQAEAWIAAWDRKIDEYKPEITAALADKTVSVFDASSAKEVYAYGNLGRAGDILYREFQLKAPPIIQKEAIDSGQGWARLSLEMLPEYAGDYIFISGWTGNADPEAVFEGPIWDNLPAVKNNRVFRNDGRGFVYSDPLSLEAQLEFVVDSLLP</sequence>
<evidence type="ECO:0000256" key="1">
    <source>
        <dbReference type="ARBA" id="ARBA00004196"/>
    </source>
</evidence>
<evidence type="ECO:0000256" key="6">
    <source>
        <dbReference type="ARBA" id="ARBA00023125"/>
    </source>
</evidence>
<dbReference type="CDD" id="cd01138">
    <property type="entry name" value="FeuA"/>
    <property type="match status" value="1"/>
</dbReference>
<keyword evidence="3" id="KW-0813">Transport</keyword>
<organism evidence="11 12">
    <name type="scientific">Cohnella cellulosilytica</name>
    <dbReference type="NCBI Taxonomy" id="986710"/>
    <lineage>
        <taxon>Bacteria</taxon>
        <taxon>Bacillati</taxon>
        <taxon>Bacillota</taxon>
        <taxon>Bacilli</taxon>
        <taxon>Bacillales</taxon>
        <taxon>Paenibacillaceae</taxon>
        <taxon>Cohnella</taxon>
    </lineage>
</organism>
<keyword evidence="4" id="KW-0732">Signal</keyword>
<gene>
    <name evidence="11" type="ORF">ACFQMJ_01945</name>
</gene>
<dbReference type="InterPro" id="IPR002491">
    <property type="entry name" value="ABC_transptr_periplasmic_BD"/>
</dbReference>
<dbReference type="InterPro" id="IPR020449">
    <property type="entry name" value="Tscrpt_reg_AraC-type_HTH"/>
</dbReference>
<dbReference type="EMBL" id="JBHTAI010000001">
    <property type="protein sequence ID" value="MFC7147284.1"/>
    <property type="molecule type" value="Genomic_DNA"/>
</dbReference>
<keyword evidence="7" id="KW-0804">Transcription</keyword>
<feature type="region of interest" description="Disordered" evidence="8">
    <location>
        <begin position="348"/>
        <end position="374"/>
    </location>
</feature>
<dbReference type="SUPFAM" id="SSF46689">
    <property type="entry name" value="Homeodomain-like"/>
    <property type="match status" value="2"/>
</dbReference>
<evidence type="ECO:0000313" key="11">
    <source>
        <dbReference type="EMBL" id="MFC7147284.1"/>
    </source>
</evidence>
<dbReference type="Pfam" id="PF12833">
    <property type="entry name" value="HTH_18"/>
    <property type="match status" value="1"/>
</dbReference>
<protein>
    <submittedName>
        <fullName evidence="11">AraC family transcriptional regulator</fullName>
    </submittedName>
</protein>